<dbReference type="Proteomes" id="UP000730618">
    <property type="component" value="Unassembled WGS sequence"/>
</dbReference>
<keyword evidence="3" id="KW-1185">Reference proteome</keyword>
<evidence type="ECO:0000256" key="1">
    <source>
        <dbReference type="SAM" id="Phobius"/>
    </source>
</evidence>
<gene>
    <name evidence="2" type="ORF">PAECIP111802_02016</name>
</gene>
<dbReference type="RefSeq" id="WP_218098334.1">
    <property type="nucleotide sequence ID" value="NZ_CAJVCE010000004.1"/>
</dbReference>
<sequence>MHEDSRPAWYKALKEPPRLRGGFEVRLAERVKERAANNRLKGRGRKLTVKLGLLLVAAAVFAVGFWSKEEMGTQFRQWVQDAEWKGHNAVWSEGKKLIEVFPGGDYAAGSPYGCGWNLYLPFESVKNSAIRIEAHHKETGLTVTELPETLLADKAAAYDDFTRFSSPFHLPVGGHWRFDVYLDNRKIGDVVFDVPDVSWEASPLFRSGSYSMRGEQGKLGFIDPGFMKGRPNKYMWHFWGKKEELQGALRIIGLHKGSHQWIDVFQADGIAVSALNGADGSIPTSMTLPEKGYWRLAVFLGERYFGGVTVEVK</sequence>
<dbReference type="EMBL" id="CAJVCE010000004">
    <property type="protein sequence ID" value="CAG7634121.1"/>
    <property type="molecule type" value="Genomic_DNA"/>
</dbReference>
<feature type="transmembrane region" description="Helical" evidence="1">
    <location>
        <begin position="47"/>
        <end position="66"/>
    </location>
</feature>
<name>A0ABN7TIU3_9BACL</name>
<evidence type="ECO:0000313" key="2">
    <source>
        <dbReference type="EMBL" id="CAG7634121.1"/>
    </source>
</evidence>
<keyword evidence="1" id="KW-1133">Transmembrane helix</keyword>
<accession>A0ABN7TIU3</accession>
<proteinExistence type="predicted"/>
<evidence type="ECO:0008006" key="4">
    <source>
        <dbReference type="Google" id="ProtNLM"/>
    </source>
</evidence>
<reference evidence="2 3" key="1">
    <citation type="submission" date="2021-06" db="EMBL/GenBank/DDBJ databases">
        <authorList>
            <person name="Criscuolo A."/>
        </authorList>
    </citation>
    <scope>NUCLEOTIDE SEQUENCE [LARGE SCALE GENOMIC DNA]</scope>
    <source>
        <strain evidence="3">CIP 111802</strain>
    </source>
</reference>
<organism evidence="2 3">
    <name type="scientific">Paenibacillus allorhizosphaerae</name>
    <dbReference type="NCBI Taxonomy" id="2849866"/>
    <lineage>
        <taxon>Bacteria</taxon>
        <taxon>Bacillati</taxon>
        <taxon>Bacillota</taxon>
        <taxon>Bacilli</taxon>
        <taxon>Bacillales</taxon>
        <taxon>Paenibacillaceae</taxon>
        <taxon>Paenibacillus</taxon>
    </lineage>
</organism>
<dbReference type="InterPro" id="IPR032366">
    <property type="entry name" value="DUF4871"/>
</dbReference>
<keyword evidence="1" id="KW-0472">Membrane</keyword>
<keyword evidence="1" id="KW-0812">Transmembrane</keyword>
<dbReference type="Pfam" id="PF16167">
    <property type="entry name" value="DUF4871"/>
    <property type="match status" value="1"/>
</dbReference>
<protein>
    <recommendedName>
        <fullName evidence="4">DUF4871 domain-containing protein</fullName>
    </recommendedName>
</protein>
<evidence type="ECO:0000313" key="3">
    <source>
        <dbReference type="Proteomes" id="UP000730618"/>
    </source>
</evidence>
<comment type="caution">
    <text evidence="2">The sequence shown here is derived from an EMBL/GenBank/DDBJ whole genome shotgun (WGS) entry which is preliminary data.</text>
</comment>